<reference evidence="2 3" key="1">
    <citation type="submission" date="2019-01" db="EMBL/GenBank/DDBJ databases">
        <title>Sequencing of cultivated peanut Arachis hypogaea provides insights into genome evolution and oil improvement.</title>
        <authorList>
            <person name="Chen X."/>
        </authorList>
    </citation>
    <scope>NUCLEOTIDE SEQUENCE [LARGE SCALE GENOMIC DNA]</scope>
    <source>
        <strain evidence="3">cv. Fuhuasheng</strain>
        <tissue evidence="2">Leaves</tissue>
    </source>
</reference>
<evidence type="ECO:0000313" key="3">
    <source>
        <dbReference type="Proteomes" id="UP000289738"/>
    </source>
</evidence>
<accession>A0A445DUD1</accession>
<feature type="region of interest" description="Disordered" evidence="1">
    <location>
        <begin position="23"/>
        <end position="42"/>
    </location>
</feature>
<keyword evidence="3" id="KW-1185">Reference proteome</keyword>
<comment type="caution">
    <text evidence="2">The sequence shown here is derived from an EMBL/GenBank/DDBJ whole genome shotgun (WGS) entry which is preliminary data.</text>
</comment>
<gene>
    <name evidence="2" type="ORF">Ahy_A03g012898</name>
</gene>
<dbReference type="AlphaFoldDB" id="A0A445DUD1"/>
<feature type="compositionally biased region" description="Polar residues" evidence="1">
    <location>
        <begin position="30"/>
        <end position="42"/>
    </location>
</feature>
<dbReference type="Proteomes" id="UP000289738">
    <property type="component" value="Chromosome A03"/>
</dbReference>
<protein>
    <submittedName>
        <fullName evidence="2">Uncharacterized protein</fullName>
    </submittedName>
</protein>
<evidence type="ECO:0000313" key="2">
    <source>
        <dbReference type="EMBL" id="RYR66812.1"/>
    </source>
</evidence>
<organism evidence="2 3">
    <name type="scientific">Arachis hypogaea</name>
    <name type="common">Peanut</name>
    <dbReference type="NCBI Taxonomy" id="3818"/>
    <lineage>
        <taxon>Eukaryota</taxon>
        <taxon>Viridiplantae</taxon>
        <taxon>Streptophyta</taxon>
        <taxon>Embryophyta</taxon>
        <taxon>Tracheophyta</taxon>
        <taxon>Spermatophyta</taxon>
        <taxon>Magnoliopsida</taxon>
        <taxon>eudicotyledons</taxon>
        <taxon>Gunneridae</taxon>
        <taxon>Pentapetalae</taxon>
        <taxon>rosids</taxon>
        <taxon>fabids</taxon>
        <taxon>Fabales</taxon>
        <taxon>Fabaceae</taxon>
        <taxon>Papilionoideae</taxon>
        <taxon>50 kb inversion clade</taxon>
        <taxon>dalbergioids sensu lato</taxon>
        <taxon>Dalbergieae</taxon>
        <taxon>Pterocarpus clade</taxon>
        <taxon>Arachis</taxon>
    </lineage>
</organism>
<sequence>MLTPSLGQQHALGLRPSKLVLRGVPGRSAGPTTPSAQVAQVETHSTKIGTILSQSKKSEAISGSQLLVYPSSCFQFILQSYVKITIYGFQFIWMTTFGPGHTKE</sequence>
<proteinExistence type="predicted"/>
<evidence type="ECO:0000256" key="1">
    <source>
        <dbReference type="SAM" id="MobiDB-lite"/>
    </source>
</evidence>
<name>A0A445DUD1_ARAHY</name>
<dbReference type="EMBL" id="SDMP01000003">
    <property type="protein sequence ID" value="RYR66812.1"/>
    <property type="molecule type" value="Genomic_DNA"/>
</dbReference>